<proteinExistence type="predicted"/>
<dbReference type="GO" id="GO:0003904">
    <property type="term" value="F:deoxyribodipyrimidine photo-lyase activity"/>
    <property type="evidence" value="ECO:0007669"/>
    <property type="project" value="TreeGrafter"/>
</dbReference>
<feature type="domain" description="Cryptochrome/DNA photolyase FAD-binding" evidence="4">
    <location>
        <begin position="111"/>
        <end position="237"/>
    </location>
</feature>
<dbReference type="Gene3D" id="1.25.40.80">
    <property type="match status" value="1"/>
</dbReference>
<reference evidence="5 6" key="1">
    <citation type="journal article" date="2002" name="DNA Res.">
        <title>Complete genome structure of the thermophilic cyanobacterium Thermosynechococcus elongatus BP-1.</title>
        <authorList>
            <person name="Nakamura Y."/>
            <person name="Kaneko T."/>
            <person name="Sato S."/>
            <person name="Ikeuchi M."/>
            <person name="Katoh H."/>
            <person name="Sasamoto S."/>
            <person name="Watanabe A."/>
            <person name="Iriguchi M."/>
            <person name="Kawashima K."/>
            <person name="Kimura T."/>
            <person name="Kishida Y."/>
            <person name="Kiyokawa C."/>
            <person name="Kohara M."/>
            <person name="Matsumoto M."/>
            <person name="Matsuno A."/>
            <person name="Nakazaki N."/>
            <person name="Shimpo S."/>
            <person name="Sugimoto M."/>
            <person name="Takeuchi C."/>
            <person name="Yamada M."/>
            <person name="Tabata S."/>
        </authorList>
    </citation>
    <scope>NUCLEOTIDE SEQUENCE [LARGE SCALE GENOMIC DNA]</scope>
    <source>
        <strain evidence="6">IAM M-273 / NIES-2133 / BP-1</strain>
    </source>
</reference>
<dbReference type="eggNOG" id="COG0415">
    <property type="taxonomic scope" value="Bacteria"/>
</dbReference>
<feature type="binding site" evidence="3">
    <location>
        <position position="65"/>
    </location>
    <ligand>
        <name>FAD</name>
        <dbReference type="ChEBI" id="CHEBI:57692"/>
    </ligand>
</feature>
<evidence type="ECO:0000256" key="1">
    <source>
        <dbReference type="ARBA" id="ARBA00022630"/>
    </source>
</evidence>
<dbReference type="PANTHER" id="PTHR11455:SF18">
    <property type="entry name" value="SI:CH1073-390K14.1"/>
    <property type="match status" value="1"/>
</dbReference>
<accession>Q8DLE3</accession>
<gene>
    <name evidence="5" type="ordered locus">tll0552</name>
</gene>
<dbReference type="GO" id="GO:0003677">
    <property type="term" value="F:DNA binding"/>
    <property type="evidence" value="ECO:0007669"/>
    <property type="project" value="TreeGrafter"/>
</dbReference>
<sequence length="276" mass="31574">MMTDSAKDLLAAAAVERRLGNRDAYVPYLRQVFADVVGEDDTVSETYGGLGAAQERLANIQPLRYGKRRNFLTGEVTGLSAYLRHGVISLAAVRDRVRQLVDDPSEAEALLQQLAWRDYWQRLYAHWGDRLWQDIEPYKTGWSAVDYATDLPAALVAAETGLACMDAFSSDLQRTGYLHNHARLWLAAYVVHWCRVRWQAGAAWFLQHLLDGDPASNNLSWQWVASTFSHKPYFFNRQNLERYSDGKYCRQCPMSDRCPFDATYEELAARLFPHKT</sequence>
<name>Q8DLE3_THEVB</name>
<dbReference type="EMBL" id="BA000039">
    <property type="protein sequence ID" value="BAC08104.1"/>
    <property type="molecule type" value="Genomic_DNA"/>
</dbReference>
<dbReference type="GO" id="GO:0071949">
    <property type="term" value="F:FAD binding"/>
    <property type="evidence" value="ECO:0007669"/>
    <property type="project" value="TreeGrafter"/>
</dbReference>
<dbReference type="Proteomes" id="UP000000440">
    <property type="component" value="Chromosome"/>
</dbReference>
<keyword evidence="1 3" id="KW-0285">Flavoprotein</keyword>
<dbReference type="EnsemblBacteria" id="BAC08104">
    <property type="protein sequence ID" value="BAC08104"/>
    <property type="gene ID" value="BAC08104"/>
</dbReference>
<keyword evidence="2 3" id="KW-0274">FAD</keyword>
<evidence type="ECO:0000313" key="5">
    <source>
        <dbReference type="EMBL" id="BAC08104.1"/>
    </source>
</evidence>
<evidence type="ECO:0000256" key="2">
    <source>
        <dbReference type="ARBA" id="ARBA00022827"/>
    </source>
</evidence>
<organism evidence="5 6">
    <name type="scientific">Thermosynechococcus vestitus (strain NIES-2133 / IAM M-273 / BP-1)</name>
    <dbReference type="NCBI Taxonomy" id="197221"/>
    <lineage>
        <taxon>Bacteria</taxon>
        <taxon>Bacillati</taxon>
        <taxon>Cyanobacteriota</taxon>
        <taxon>Cyanophyceae</taxon>
        <taxon>Acaryochloridales</taxon>
        <taxon>Thermosynechococcaceae</taxon>
        <taxon>Thermosynechococcus</taxon>
    </lineage>
</organism>
<dbReference type="Pfam" id="PF03441">
    <property type="entry name" value="FAD_binding_7"/>
    <property type="match status" value="1"/>
</dbReference>
<dbReference type="InterPro" id="IPR036134">
    <property type="entry name" value="Crypto/Photolyase_FAD-like_sf"/>
</dbReference>
<protein>
    <submittedName>
        <fullName evidence="5">Tll0552 protein</fullName>
    </submittedName>
</protein>
<dbReference type="InterPro" id="IPR002081">
    <property type="entry name" value="Cryptochrome/DNA_photolyase_1"/>
</dbReference>
<dbReference type="PANTHER" id="PTHR11455">
    <property type="entry name" value="CRYPTOCHROME"/>
    <property type="match status" value="1"/>
</dbReference>
<evidence type="ECO:0000256" key="3">
    <source>
        <dbReference type="PIRSR" id="PIRSR602081-1"/>
    </source>
</evidence>
<comment type="cofactor">
    <cofactor evidence="3">
        <name>FAD</name>
        <dbReference type="ChEBI" id="CHEBI:57692"/>
    </cofactor>
    <text evidence="3">Binds 1 FAD per subunit.</text>
</comment>
<dbReference type="GO" id="GO:0043153">
    <property type="term" value="P:entrainment of circadian clock by photoperiod"/>
    <property type="evidence" value="ECO:0007669"/>
    <property type="project" value="TreeGrafter"/>
</dbReference>
<dbReference type="SUPFAM" id="SSF48173">
    <property type="entry name" value="Cryptochrome/photolyase FAD-binding domain"/>
    <property type="match status" value="1"/>
</dbReference>
<dbReference type="InterPro" id="IPR005101">
    <property type="entry name" value="Cryptochr/Photolyase_FAD-bd"/>
</dbReference>
<dbReference type="GO" id="GO:0005737">
    <property type="term" value="C:cytoplasm"/>
    <property type="evidence" value="ECO:0007669"/>
    <property type="project" value="TreeGrafter"/>
</dbReference>
<dbReference type="Gene3D" id="1.10.579.10">
    <property type="entry name" value="DNA Cyclobutane Dipyrimidine Photolyase, subunit A, domain 3"/>
    <property type="match status" value="1"/>
</dbReference>
<dbReference type="GO" id="GO:0032922">
    <property type="term" value="P:circadian regulation of gene expression"/>
    <property type="evidence" value="ECO:0007669"/>
    <property type="project" value="TreeGrafter"/>
</dbReference>
<feature type="binding site" evidence="3">
    <location>
        <begin position="211"/>
        <end position="213"/>
    </location>
    <ligand>
        <name>FAD</name>
        <dbReference type="ChEBI" id="CHEBI:57692"/>
    </ligand>
</feature>
<feature type="binding site" evidence="3">
    <location>
        <begin position="77"/>
        <end position="80"/>
    </location>
    <ligand>
        <name>FAD</name>
        <dbReference type="ChEBI" id="CHEBI:57692"/>
    </ligand>
</feature>
<dbReference type="AlphaFoldDB" id="Q8DLE3"/>
<keyword evidence="6" id="KW-1185">Reference proteome</keyword>
<evidence type="ECO:0000259" key="4">
    <source>
        <dbReference type="Pfam" id="PF03441"/>
    </source>
</evidence>
<evidence type="ECO:0000313" key="6">
    <source>
        <dbReference type="Proteomes" id="UP000000440"/>
    </source>
</evidence>
<dbReference type="KEGG" id="tel:tll0552"/>
<dbReference type="STRING" id="197221.gene:10747142"/>